<comment type="caution">
    <text evidence="9">The sequence shown here is derived from an EMBL/GenBank/DDBJ whole genome shotgun (WGS) entry which is preliminary data.</text>
</comment>
<feature type="compositionally biased region" description="Low complexity" evidence="7">
    <location>
        <begin position="858"/>
        <end position="869"/>
    </location>
</feature>
<dbReference type="SUPFAM" id="SSF57701">
    <property type="entry name" value="Zn2/Cys6 DNA-binding domain"/>
    <property type="match status" value="1"/>
</dbReference>
<evidence type="ECO:0000256" key="4">
    <source>
        <dbReference type="ARBA" id="ARBA00023163"/>
    </source>
</evidence>
<evidence type="ECO:0000256" key="1">
    <source>
        <dbReference type="ARBA" id="ARBA00022723"/>
    </source>
</evidence>
<dbReference type="GO" id="GO:0003677">
    <property type="term" value="F:DNA binding"/>
    <property type="evidence" value="ECO:0007669"/>
    <property type="project" value="UniProtKB-KW"/>
</dbReference>
<keyword evidence="4" id="KW-0804">Transcription</keyword>
<evidence type="ECO:0000313" key="9">
    <source>
        <dbReference type="EMBL" id="PGH03705.1"/>
    </source>
</evidence>
<evidence type="ECO:0000256" key="2">
    <source>
        <dbReference type="ARBA" id="ARBA00023015"/>
    </source>
</evidence>
<feature type="domain" description="Zn(2)-C6 fungal-type" evidence="8">
    <location>
        <begin position="29"/>
        <end position="59"/>
    </location>
</feature>
<dbReference type="CDD" id="cd12148">
    <property type="entry name" value="fungal_TF_MHR"/>
    <property type="match status" value="1"/>
</dbReference>
<dbReference type="PROSITE" id="PS50048">
    <property type="entry name" value="ZN2_CY6_FUNGAL_2"/>
    <property type="match status" value="1"/>
</dbReference>
<keyword evidence="10" id="KW-1185">Reference proteome</keyword>
<feature type="compositionally biased region" description="Low complexity" evidence="7">
    <location>
        <begin position="726"/>
        <end position="742"/>
    </location>
</feature>
<dbReference type="GO" id="GO:0008270">
    <property type="term" value="F:zinc ion binding"/>
    <property type="evidence" value="ECO:0007669"/>
    <property type="project" value="InterPro"/>
</dbReference>
<keyword evidence="3" id="KW-0238">DNA-binding</keyword>
<dbReference type="EMBL" id="PDNB01000144">
    <property type="protein sequence ID" value="PGH03705.1"/>
    <property type="molecule type" value="Genomic_DNA"/>
</dbReference>
<feature type="compositionally biased region" description="Polar residues" evidence="7">
    <location>
        <begin position="646"/>
        <end position="655"/>
    </location>
</feature>
<proteinExistence type="predicted"/>
<evidence type="ECO:0000256" key="5">
    <source>
        <dbReference type="ARBA" id="ARBA00023242"/>
    </source>
</evidence>
<keyword evidence="6" id="KW-0175">Coiled coil</keyword>
<dbReference type="PROSITE" id="PS00463">
    <property type="entry name" value="ZN2_CY6_FUNGAL_1"/>
    <property type="match status" value="1"/>
</dbReference>
<organism evidence="9 10">
    <name type="scientific">Helicocarpus griseus UAMH5409</name>
    <dbReference type="NCBI Taxonomy" id="1447875"/>
    <lineage>
        <taxon>Eukaryota</taxon>
        <taxon>Fungi</taxon>
        <taxon>Dikarya</taxon>
        <taxon>Ascomycota</taxon>
        <taxon>Pezizomycotina</taxon>
        <taxon>Eurotiomycetes</taxon>
        <taxon>Eurotiomycetidae</taxon>
        <taxon>Onygenales</taxon>
        <taxon>Ajellomycetaceae</taxon>
        <taxon>Helicocarpus</taxon>
    </lineage>
</organism>
<feature type="compositionally biased region" description="Gly residues" evidence="7">
    <location>
        <begin position="885"/>
        <end position="896"/>
    </location>
</feature>
<reference evidence="9 10" key="1">
    <citation type="submission" date="2017-10" db="EMBL/GenBank/DDBJ databases">
        <title>Comparative genomics in systemic dimorphic fungi from Ajellomycetaceae.</title>
        <authorList>
            <person name="Munoz J.F."/>
            <person name="Mcewen J.G."/>
            <person name="Clay O.K."/>
            <person name="Cuomo C.A."/>
        </authorList>
    </citation>
    <scope>NUCLEOTIDE SEQUENCE [LARGE SCALE GENOMIC DNA]</scope>
    <source>
        <strain evidence="9 10">UAMH5409</strain>
    </source>
</reference>
<keyword evidence="1" id="KW-0479">Metal-binding</keyword>
<feature type="region of interest" description="Disordered" evidence="7">
    <location>
        <begin position="778"/>
        <end position="914"/>
    </location>
</feature>
<evidence type="ECO:0000256" key="3">
    <source>
        <dbReference type="ARBA" id="ARBA00023125"/>
    </source>
</evidence>
<dbReference type="GO" id="GO:0000981">
    <property type="term" value="F:DNA-binding transcription factor activity, RNA polymerase II-specific"/>
    <property type="evidence" value="ECO:0007669"/>
    <property type="project" value="InterPro"/>
</dbReference>
<dbReference type="SMART" id="SM00906">
    <property type="entry name" value="Fungal_trans"/>
    <property type="match status" value="1"/>
</dbReference>
<dbReference type="InterPro" id="IPR007219">
    <property type="entry name" value="XnlR_reg_dom"/>
</dbReference>
<feature type="compositionally biased region" description="Low complexity" evidence="7">
    <location>
        <begin position="782"/>
        <end position="807"/>
    </location>
</feature>
<dbReference type="AlphaFoldDB" id="A0A2B7X426"/>
<dbReference type="InterPro" id="IPR001138">
    <property type="entry name" value="Zn2Cys6_DnaBD"/>
</dbReference>
<name>A0A2B7X426_9EURO</name>
<feature type="compositionally biased region" description="Low complexity" evidence="7">
    <location>
        <begin position="673"/>
        <end position="694"/>
    </location>
</feature>
<feature type="region of interest" description="Disordered" evidence="7">
    <location>
        <begin position="105"/>
        <end position="143"/>
    </location>
</feature>
<dbReference type="SMART" id="SM00066">
    <property type="entry name" value="GAL4"/>
    <property type="match status" value="1"/>
</dbReference>
<dbReference type="PANTHER" id="PTHR46910">
    <property type="entry name" value="TRANSCRIPTION FACTOR PDR1"/>
    <property type="match status" value="1"/>
</dbReference>
<feature type="region of interest" description="Disordered" evidence="7">
    <location>
        <begin position="646"/>
        <end position="749"/>
    </location>
</feature>
<dbReference type="InterPro" id="IPR036864">
    <property type="entry name" value="Zn2-C6_fun-type_DNA-bd_sf"/>
</dbReference>
<feature type="compositionally biased region" description="Pro residues" evidence="7">
    <location>
        <begin position="695"/>
        <end position="704"/>
    </location>
</feature>
<accession>A0A2B7X426</accession>
<gene>
    <name evidence="9" type="ORF">AJ79_07287</name>
</gene>
<evidence type="ECO:0000256" key="6">
    <source>
        <dbReference type="SAM" id="Coils"/>
    </source>
</evidence>
<keyword evidence="2" id="KW-0805">Transcription regulation</keyword>
<evidence type="ECO:0000313" key="10">
    <source>
        <dbReference type="Proteomes" id="UP000223968"/>
    </source>
</evidence>
<dbReference type="GO" id="GO:0006351">
    <property type="term" value="P:DNA-templated transcription"/>
    <property type="evidence" value="ECO:0007669"/>
    <property type="project" value="InterPro"/>
</dbReference>
<feature type="compositionally biased region" description="Basic residues" evidence="7">
    <location>
        <begin position="808"/>
        <end position="830"/>
    </location>
</feature>
<dbReference type="CDD" id="cd15485">
    <property type="entry name" value="ZIP_Cat8"/>
    <property type="match status" value="1"/>
</dbReference>
<dbReference type="STRING" id="1447875.A0A2B7X426"/>
<feature type="region of interest" description="Disordered" evidence="7">
    <location>
        <begin position="1"/>
        <end position="21"/>
    </location>
</feature>
<dbReference type="Gene3D" id="4.10.240.10">
    <property type="entry name" value="Zn(2)-C6 fungal-type DNA-binding domain"/>
    <property type="match status" value="1"/>
</dbReference>
<dbReference type="CDD" id="cd00067">
    <property type="entry name" value="GAL4"/>
    <property type="match status" value="1"/>
</dbReference>
<dbReference type="OrthoDB" id="10001928at2759"/>
<sequence>MAEEPLGPNGEAGHSDGPALTSTGRTIQACDRCRFKKVRCDGTVPACGRCKAAGLECLTTVKLNRKAYPRSYTESIEERLRQLEAEVHKLRAGNDSKDRRIKELEAANANMPSPRQTGGSSSASSSRHESGVPKLGAKAPMDEPLSREVGRMNLDRRGIGRFMGSSSGIFFIGTAEQRFASILGQPGNKIGDALLRVDVDEQTTDYTVYHGVDVPTTMAPLPPRETAERYIDVWFDAWRHVFPILHRPSFADSVNRLYSTPASEHERPVLGMFYLVLAISCRYCCLTGEVDGQPTVKSNLEDIEYYSQSSKYHNDVMAANNLATMQYQELLTLWFLYTGKRSFAFQMTGSMTRLALELGLHRHTRRFHFDPLQTELRKRVFWVCYMLDNFVSAIHGLPKSFRDQDIDVELPSDVDDDFVNSSGYLLSLPGEPTGMLTFVSLIKVVRVLSNTLEILYTTTDRRQTVTKIKTIDKLLDQWINTLPDHLQLDPNALTRPPLRSTSDTLIELSTAFLHLAYLYTRFSAHRVALSFFPSEPQYRISLVKCMEFSKELIFLNSRFRRHLIAADVNPGTHVYTLWSCGLVSLFGLHEFRNGKRIELSTKEEDDAKTSASTCIEALDDLVAAGRVGEKVRADNLRTISAAISENRQIPENTSQADRREAWYQRPPPPSIPPQQQKQHNMDIAQPPSTQQQPSLPAPPTPQPQFPQFLQQLYAQPSPATLPPSDPQLQQQQQPELQSPGLSRLNMSATSPSPSFINNFNIDFSSPFAHPYDRLSDTFTTPSASDNNSSSSQQITATATGLTSTSTHPHQHQPHHHQQLHPGHHQHHHQPPHPARQVWDDPVFNITSMMHVPEPGHGSSNNSNSNNSSSAFPMQDMAGTDPIGMAIGGGGGGGGVREGIEGGVRKRARVDSSGG</sequence>
<dbReference type="PANTHER" id="PTHR46910:SF12">
    <property type="entry name" value="REGULATORY PROTEIN CAT8"/>
    <property type="match status" value="1"/>
</dbReference>
<evidence type="ECO:0000259" key="8">
    <source>
        <dbReference type="PROSITE" id="PS50048"/>
    </source>
</evidence>
<protein>
    <recommendedName>
        <fullName evidence="8">Zn(2)-C6 fungal-type domain-containing protein</fullName>
    </recommendedName>
</protein>
<dbReference type="Pfam" id="PF00172">
    <property type="entry name" value="Zn_clus"/>
    <property type="match status" value="1"/>
</dbReference>
<keyword evidence="5" id="KW-0539">Nucleus</keyword>
<dbReference type="Pfam" id="PF04082">
    <property type="entry name" value="Fungal_trans"/>
    <property type="match status" value="1"/>
</dbReference>
<dbReference type="Proteomes" id="UP000223968">
    <property type="component" value="Unassembled WGS sequence"/>
</dbReference>
<dbReference type="InterPro" id="IPR050987">
    <property type="entry name" value="AtrR-like"/>
</dbReference>
<feature type="coiled-coil region" evidence="6">
    <location>
        <begin position="73"/>
        <end position="100"/>
    </location>
</feature>
<evidence type="ECO:0000256" key="7">
    <source>
        <dbReference type="SAM" id="MobiDB-lite"/>
    </source>
</evidence>